<keyword evidence="1" id="KW-0812">Transmembrane</keyword>
<dbReference type="OrthoDB" id="9809127at2"/>
<comment type="caution">
    <text evidence="3">The sequence shown here is derived from an EMBL/GenBank/DDBJ whole genome shotgun (WGS) entry which is preliminary data.</text>
</comment>
<dbReference type="PANTHER" id="PTHR43185">
    <property type="entry name" value="FERROUS IRON TRANSPORT PROTEIN B"/>
    <property type="match status" value="1"/>
</dbReference>
<feature type="transmembrane region" description="Helical" evidence="1">
    <location>
        <begin position="256"/>
        <end position="274"/>
    </location>
</feature>
<accession>A0A3A0VNP3</accession>
<gene>
    <name evidence="3" type="ORF">BUZ14_07555</name>
</gene>
<dbReference type="AlphaFoldDB" id="A0A3A0VNP3"/>
<feature type="transmembrane region" description="Helical" evidence="1">
    <location>
        <begin position="146"/>
        <end position="168"/>
    </location>
</feature>
<feature type="transmembrane region" description="Helical" evidence="1">
    <location>
        <begin position="91"/>
        <end position="111"/>
    </location>
</feature>
<feature type="domain" description="Nucleoside transporter/FeoB GTPase Gate" evidence="2">
    <location>
        <begin position="157"/>
        <end position="251"/>
    </location>
</feature>
<evidence type="ECO:0000313" key="3">
    <source>
        <dbReference type="EMBL" id="RIP35019.1"/>
    </source>
</evidence>
<evidence type="ECO:0000313" key="4">
    <source>
        <dbReference type="Proteomes" id="UP000265541"/>
    </source>
</evidence>
<dbReference type="Proteomes" id="UP000265541">
    <property type="component" value="Unassembled WGS sequence"/>
</dbReference>
<evidence type="ECO:0000259" key="2">
    <source>
        <dbReference type="Pfam" id="PF07670"/>
    </source>
</evidence>
<dbReference type="InterPro" id="IPR050860">
    <property type="entry name" value="FeoB_GTPase"/>
</dbReference>
<reference evidence="3 4" key="1">
    <citation type="journal article" date="2016" name="Front. Microbiol.">
        <title>Comprehensive Phylogenetic Analysis of Bovine Non-aureus Staphylococci Species Based on Whole-Genome Sequencing.</title>
        <authorList>
            <person name="Naushad S."/>
            <person name="Barkema H.W."/>
            <person name="Luby C."/>
            <person name="Condas L.A."/>
            <person name="Nobrega D.B."/>
            <person name="Carson D.A."/>
            <person name="De Buck J."/>
        </authorList>
    </citation>
    <scope>NUCLEOTIDE SEQUENCE [LARGE SCALE GENOMIC DNA]</scope>
    <source>
        <strain evidence="3 4">SNUC 4781</strain>
    </source>
</reference>
<feature type="transmembrane region" description="Helical" evidence="1">
    <location>
        <begin position="422"/>
        <end position="440"/>
    </location>
</feature>
<protein>
    <submittedName>
        <fullName evidence="3">Ferrous iron transporter B</fullName>
    </submittedName>
</protein>
<keyword evidence="1" id="KW-0472">Membrane</keyword>
<sequence>MLKIIYDISNGHYTKHKHHSYQFIIKNQHKLSIHDQLQLRHFIVKQRLSVIFNEQIEEAPSEQLSLTNTLNQLIYFRNHIMSPAPKFVDKCISWFIIILMFIVPVYLSYYISAQLQNNWAAPLLHFLQFNTVEWSYFLEHLLFDSYGILSLGTYSIVWALPVVISIGITTSLIKQSNINAYIVWSIDPTMKHIGLSGYDIVPVIEGFGCNAAAVVNTEHHCKSCHQQNCVSLISFGSSCSYQIGATASLFGVMHMPWLFIPYLFIVFIGGLIHTRLWHNHTHLPTHYFQMKPLQIPNLQLLTLQVLTIIKTFLVQALPIFFIICLLASLLSMTSLMTAIAHIFNFVSFGLDIPNRLTSGILFSLIRKDGMLLFNVDSGSVLRSIAPERAFLLILFSSTFAPCAVTVTMIIKKLGLSTGLKLILKQMITAIICLFIAILFLKIF</sequence>
<proteinExistence type="predicted"/>
<evidence type="ECO:0000256" key="1">
    <source>
        <dbReference type="SAM" id="Phobius"/>
    </source>
</evidence>
<feature type="transmembrane region" description="Helical" evidence="1">
    <location>
        <begin position="319"/>
        <end position="346"/>
    </location>
</feature>
<organism evidence="3 4">
    <name type="scientific">Staphylococcus gallinarum</name>
    <dbReference type="NCBI Taxonomy" id="1293"/>
    <lineage>
        <taxon>Bacteria</taxon>
        <taxon>Bacillati</taxon>
        <taxon>Bacillota</taxon>
        <taxon>Bacilli</taxon>
        <taxon>Bacillales</taxon>
        <taxon>Staphylococcaceae</taxon>
        <taxon>Staphylococcus</taxon>
    </lineage>
</organism>
<dbReference type="GO" id="GO:0005886">
    <property type="term" value="C:plasma membrane"/>
    <property type="evidence" value="ECO:0007669"/>
    <property type="project" value="TreeGrafter"/>
</dbReference>
<dbReference type="GO" id="GO:0015093">
    <property type="term" value="F:ferrous iron transmembrane transporter activity"/>
    <property type="evidence" value="ECO:0007669"/>
    <property type="project" value="TreeGrafter"/>
</dbReference>
<dbReference type="RefSeq" id="WP_119485251.1">
    <property type="nucleotide sequence ID" value="NZ_QYJN01000003.1"/>
</dbReference>
<feature type="transmembrane region" description="Helical" evidence="1">
    <location>
        <begin position="389"/>
        <end position="410"/>
    </location>
</feature>
<keyword evidence="1" id="KW-1133">Transmembrane helix</keyword>
<dbReference type="Pfam" id="PF07670">
    <property type="entry name" value="Gate"/>
    <property type="match status" value="1"/>
</dbReference>
<dbReference type="InterPro" id="IPR011642">
    <property type="entry name" value="Gate_dom"/>
</dbReference>
<dbReference type="PANTHER" id="PTHR43185:SF1">
    <property type="entry name" value="FE(2+) TRANSPORTER FEOB"/>
    <property type="match status" value="1"/>
</dbReference>
<dbReference type="EMBL" id="QYJN01000003">
    <property type="protein sequence ID" value="RIP35019.1"/>
    <property type="molecule type" value="Genomic_DNA"/>
</dbReference>
<name>A0A3A0VNP3_STAGA</name>